<dbReference type="CDD" id="cd02511">
    <property type="entry name" value="Beta4Glucosyltransferase"/>
    <property type="match status" value="1"/>
</dbReference>
<evidence type="ECO:0000313" key="3">
    <source>
        <dbReference type="EMBL" id="GAA0856172.1"/>
    </source>
</evidence>
<dbReference type="Proteomes" id="UP001500359">
    <property type="component" value="Unassembled WGS sequence"/>
</dbReference>
<evidence type="ECO:0000259" key="2">
    <source>
        <dbReference type="Pfam" id="PF00535"/>
    </source>
</evidence>
<dbReference type="InterPro" id="IPR029044">
    <property type="entry name" value="Nucleotide-diphossugar_trans"/>
</dbReference>
<evidence type="ECO:0000313" key="4">
    <source>
        <dbReference type="Proteomes" id="UP001500359"/>
    </source>
</evidence>
<name>A0ABP3WSK8_9ALTE</name>
<protein>
    <submittedName>
        <fullName evidence="3">Glycosyltransferase family 2 protein</fullName>
    </submittedName>
</protein>
<dbReference type="Gene3D" id="3.90.550.10">
    <property type="entry name" value="Spore Coat Polysaccharide Biosynthesis Protein SpsA, Chain A"/>
    <property type="match status" value="1"/>
</dbReference>
<dbReference type="Pfam" id="PF00535">
    <property type="entry name" value="Glycos_transf_2"/>
    <property type="match status" value="1"/>
</dbReference>
<sequence length="265" mass="30465">MPRRKISCFLIVKDEADRIEASLKPLAGWVDQLIVLDSGSTDGTVEIAEKYADKVYQTDWPGYGPQRNRALAYCEHDWVLSLDADEVVTDELKRDVDQALSDPDLKANFIKFPWHTYLFGKPLKYGRYSTPQGKLFLKTGAKFKDRSVHETLLMPEFRSITLKGPLLHYSWRDYQHVMDKHLKYGVLGAKDKAENGKKGSIVYAFFRSFVDFFQQYILRLGFLDGQRGLLMAVILSQYAFHKYAALWTFTAESSPNKIGQTDNEK</sequence>
<dbReference type="PANTHER" id="PTHR43630:SF2">
    <property type="entry name" value="GLYCOSYLTRANSFERASE"/>
    <property type="match status" value="1"/>
</dbReference>
<organism evidence="3 4">
    <name type="scientific">Aliiglaciecola litoralis</name>
    <dbReference type="NCBI Taxonomy" id="582857"/>
    <lineage>
        <taxon>Bacteria</taxon>
        <taxon>Pseudomonadati</taxon>
        <taxon>Pseudomonadota</taxon>
        <taxon>Gammaproteobacteria</taxon>
        <taxon>Alteromonadales</taxon>
        <taxon>Alteromonadaceae</taxon>
        <taxon>Aliiglaciecola</taxon>
    </lineage>
</organism>
<comment type="similarity">
    <text evidence="1">Belongs to the glycosyltransferase 2 family. WaaE/KdtX subfamily.</text>
</comment>
<evidence type="ECO:0000256" key="1">
    <source>
        <dbReference type="ARBA" id="ARBA00038494"/>
    </source>
</evidence>
<dbReference type="RefSeq" id="WP_343858760.1">
    <property type="nucleotide sequence ID" value="NZ_BAAAFD010000004.1"/>
</dbReference>
<reference evidence="4" key="1">
    <citation type="journal article" date="2019" name="Int. J. Syst. Evol. Microbiol.">
        <title>The Global Catalogue of Microorganisms (GCM) 10K type strain sequencing project: providing services to taxonomists for standard genome sequencing and annotation.</title>
        <authorList>
            <consortium name="The Broad Institute Genomics Platform"/>
            <consortium name="The Broad Institute Genome Sequencing Center for Infectious Disease"/>
            <person name="Wu L."/>
            <person name="Ma J."/>
        </authorList>
    </citation>
    <scope>NUCLEOTIDE SEQUENCE [LARGE SCALE GENOMIC DNA]</scope>
    <source>
        <strain evidence="4">JCM 15896</strain>
    </source>
</reference>
<feature type="domain" description="Glycosyltransferase 2-like" evidence="2">
    <location>
        <begin position="8"/>
        <end position="125"/>
    </location>
</feature>
<proteinExistence type="inferred from homology"/>
<comment type="caution">
    <text evidence="3">The sequence shown here is derived from an EMBL/GenBank/DDBJ whole genome shotgun (WGS) entry which is preliminary data.</text>
</comment>
<dbReference type="SUPFAM" id="SSF53448">
    <property type="entry name" value="Nucleotide-diphospho-sugar transferases"/>
    <property type="match status" value="1"/>
</dbReference>
<keyword evidence="4" id="KW-1185">Reference proteome</keyword>
<dbReference type="EMBL" id="BAAAFD010000004">
    <property type="protein sequence ID" value="GAA0856172.1"/>
    <property type="molecule type" value="Genomic_DNA"/>
</dbReference>
<gene>
    <name evidence="3" type="ORF">GCM10009114_17130</name>
</gene>
<accession>A0ABP3WSK8</accession>
<dbReference type="InterPro" id="IPR001173">
    <property type="entry name" value="Glyco_trans_2-like"/>
</dbReference>
<dbReference type="PANTHER" id="PTHR43630">
    <property type="entry name" value="POLY-BETA-1,6-N-ACETYL-D-GLUCOSAMINE SYNTHASE"/>
    <property type="match status" value="1"/>
</dbReference>